<dbReference type="AlphaFoldDB" id="A0A1L7WSK7"/>
<sequence>MVVALSELVVGVAIIIGDSEEEGVGEMEAISEDIVEVVNVVLDELGGPDGSFEVVLDEVESVKLDVGSMLDVVSMLDVGATLDEPGVPDGSFDAVLDEMKSNELDRVAMVDELVGDNIGEMVWDEAGGENDALVDSLERLWSLLDVVSIIVETGVVVVNMLKTVWTEVLQPSTTPTPATAGGQLVTVENEVEVPIDVVKVITSVVVSVFRHAVFPSSAQAVAVIVKISVDSRRPDELVMESVAVFVSDPVSLFAVFVVVGNVEESQQIEKPTGSQYTVWPGESQGVWDDGRKMNRHGAKAMNVDENREPTLTVVSRNEVAKFKDIYTRENSTPNPTEGFVVEASLNDLMTDMPMIQEHLAFDFGYRKRKDGYAIRPAVGTAFKVLPQHLKYSHALQSTVERALDFSWLVGAHV</sequence>
<gene>
    <name evidence="1" type="ORF">PAC_05648</name>
</gene>
<evidence type="ECO:0000313" key="2">
    <source>
        <dbReference type="Proteomes" id="UP000184330"/>
    </source>
</evidence>
<dbReference type="Proteomes" id="UP000184330">
    <property type="component" value="Unassembled WGS sequence"/>
</dbReference>
<protein>
    <submittedName>
        <fullName evidence="1">Uncharacterized protein</fullName>
    </submittedName>
</protein>
<reference evidence="1 2" key="1">
    <citation type="submission" date="2016-03" db="EMBL/GenBank/DDBJ databases">
        <authorList>
            <person name="Ploux O."/>
        </authorList>
    </citation>
    <scope>NUCLEOTIDE SEQUENCE [LARGE SCALE GENOMIC DNA]</scope>
    <source>
        <strain evidence="1 2">UAMH 11012</strain>
    </source>
</reference>
<keyword evidence="2" id="KW-1185">Reference proteome</keyword>
<accession>A0A1L7WSK7</accession>
<name>A0A1L7WSK7_9HELO</name>
<proteinExistence type="predicted"/>
<dbReference type="EMBL" id="FJOG01000007">
    <property type="protein sequence ID" value="CZR55760.1"/>
    <property type="molecule type" value="Genomic_DNA"/>
</dbReference>
<organism evidence="1 2">
    <name type="scientific">Phialocephala subalpina</name>
    <dbReference type="NCBI Taxonomy" id="576137"/>
    <lineage>
        <taxon>Eukaryota</taxon>
        <taxon>Fungi</taxon>
        <taxon>Dikarya</taxon>
        <taxon>Ascomycota</taxon>
        <taxon>Pezizomycotina</taxon>
        <taxon>Leotiomycetes</taxon>
        <taxon>Helotiales</taxon>
        <taxon>Mollisiaceae</taxon>
        <taxon>Phialocephala</taxon>
        <taxon>Phialocephala fortinii species complex</taxon>
    </lineage>
</organism>
<evidence type="ECO:0000313" key="1">
    <source>
        <dbReference type="EMBL" id="CZR55760.1"/>
    </source>
</evidence>